<dbReference type="InterPro" id="IPR012902">
    <property type="entry name" value="N_methyl_site"/>
</dbReference>
<dbReference type="Pfam" id="PF12019">
    <property type="entry name" value="GspH"/>
    <property type="match status" value="1"/>
</dbReference>
<dbReference type="NCBIfam" id="TIGR02532">
    <property type="entry name" value="IV_pilin_GFxxxE"/>
    <property type="match status" value="1"/>
</dbReference>
<accession>A0ABQ5XGP1</accession>
<keyword evidence="3" id="KW-1003">Cell membrane</keyword>
<feature type="transmembrane region" description="Helical" evidence="11">
    <location>
        <begin position="12"/>
        <end position="32"/>
    </location>
</feature>
<protein>
    <recommendedName>
        <fullName evidence="2">Type II secretion system protein H</fullName>
    </recommendedName>
    <alternativeName>
        <fullName evidence="10">General secretion pathway protein H</fullName>
    </alternativeName>
</protein>
<name>A0ABQ5XGP1_9GAMM</name>
<dbReference type="SUPFAM" id="SSF54523">
    <property type="entry name" value="Pili subunits"/>
    <property type="match status" value="1"/>
</dbReference>
<comment type="subcellular location">
    <subcellularLocation>
        <location evidence="1">Cell inner membrane</location>
        <topology evidence="1">Single-pass membrane protein</topology>
    </subcellularLocation>
</comment>
<evidence type="ECO:0000256" key="1">
    <source>
        <dbReference type="ARBA" id="ARBA00004377"/>
    </source>
</evidence>
<feature type="domain" description="General secretion pathway GspH" evidence="12">
    <location>
        <begin position="48"/>
        <end position="159"/>
    </location>
</feature>
<evidence type="ECO:0000256" key="10">
    <source>
        <dbReference type="ARBA" id="ARBA00030775"/>
    </source>
</evidence>
<keyword evidence="6 11" id="KW-0812">Transmembrane</keyword>
<keyword evidence="7 11" id="KW-1133">Transmembrane helix</keyword>
<keyword evidence="8 11" id="KW-0472">Membrane</keyword>
<comment type="caution">
    <text evidence="13">The sequence shown here is derived from an EMBL/GenBank/DDBJ whole genome shotgun (WGS) entry which is preliminary data.</text>
</comment>
<evidence type="ECO:0000256" key="8">
    <source>
        <dbReference type="ARBA" id="ARBA00023136"/>
    </source>
</evidence>
<dbReference type="InterPro" id="IPR022346">
    <property type="entry name" value="T2SS_GspH"/>
</dbReference>
<keyword evidence="4" id="KW-0488">Methylation</keyword>
<evidence type="ECO:0000313" key="13">
    <source>
        <dbReference type="EMBL" id="GLQ89698.1"/>
    </source>
</evidence>
<evidence type="ECO:0000256" key="6">
    <source>
        <dbReference type="ARBA" id="ARBA00022692"/>
    </source>
</evidence>
<evidence type="ECO:0000256" key="5">
    <source>
        <dbReference type="ARBA" id="ARBA00022519"/>
    </source>
</evidence>
<comment type="similarity">
    <text evidence="9">Belongs to the GSP H family.</text>
</comment>
<keyword evidence="14" id="KW-1185">Reference proteome</keyword>
<dbReference type="Gene3D" id="3.55.40.10">
    <property type="entry name" value="minor pseudopilin epsh domain"/>
    <property type="match status" value="1"/>
</dbReference>
<proteinExistence type="inferred from homology"/>
<evidence type="ECO:0000256" key="2">
    <source>
        <dbReference type="ARBA" id="ARBA00021549"/>
    </source>
</evidence>
<reference evidence="14" key="1">
    <citation type="journal article" date="2019" name="Int. J. Syst. Evol. Microbiol.">
        <title>The Global Catalogue of Microorganisms (GCM) 10K type strain sequencing project: providing services to taxonomists for standard genome sequencing and annotation.</title>
        <authorList>
            <consortium name="The Broad Institute Genomics Platform"/>
            <consortium name="The Broad Institute Genome Sequencing Center for Infectious Disease"/>
            <person name="Wu L."/>
            <person name="Ma J."/>
        </authorList>
    </citation>
    <scope>NUCLEOTIDE SEQUENCE [LARGE SCALE GENOMIC DNA]</scope>
    <source>
        <strain evidence="14">NBRC 111981</strain>
    </source>
</reference>
<evidence type="ECO:0000256" key="3">
    <source>
        <dbReference type="ARBA" id="ARBA00022475"/>
    </source>
</evidence>
<evidence type="ECO:0000256" key="4">
    <source>
        <dbReference type="ARBA" id="ARBA00022481"/>
    </source>
</evidence>
<evidence type="ECO:0000256" key="7">
    <source>
        <dbReference type="ARBA" id="ARBA00022989"/>
    </source>
</evidence>
<sequence length="178" mass="19775">MKMTKLRGFGLIEQIIALAVLAVLATIAIPAFRRLVVGYELRVAQSDYMAALQHARNLAVNEQVRTIFCPSRNALTCNLDNQWEGGWLIGRDPSGKQQVEGKPLYTGGRYSPSIRIVGSDKKHFWFKPDGGSAGTLQRLVLCTHERPPRIRVVRVAMQGRIRAAPPEREDVAKCPAGR</sequence>
<evidence type="ECO:0000259" key="12">
    <source>
        <dbReference type="Pfam" id="PF12019"/>
    </source>
</evidence>
<dbReference type="EMBL" id="BSOA01000040">
    <property type="protein sequence ID" value="GLQ89698.1"/>
    <property type="molecule type" value="Genomic_DNA"/>
</dbReference>
<evidence type="ECO:0000313" key="14">
    <source>
        <dbReference type="Proteomes" id="UP001156627"/>
    </source>
</evidence>
<evidence type="ECO:0000256" key="11">
    <source>
        <dbReference type="SAM" id="Phobius"/>
    </source>
</evidence>
<dbReference type="Proteomes" id="UP001156627">
    <property type="component" value="Unassembled WGS sequence"/>
</dbReference>
<organism evidence="13 14">
    <name type="scientific">Dyella flagellata</name>
    <dbReference type="NCBI Taxonomy" id="1867833"/>
    <lineage>
        <taxon>Bacteria</taxon>
        <taxon>Pseudomonadati</taxon>
        <taxon>Pseudomonadota</taxon>
        <taxon>Gammaproteobacteria</taxon>
        <taxon>Lysobacterales</taxon>
        <taxon>Rhodanobacteraceae</taxon>
        <taxon>Dyella</taxon>
    </lineage>
</organism>
<dbReference type="InterPro" id="IPR045584">
    <property type="entry name" value="Pilin-like"/>
</dbReference>
<keyword evidence="5" id="KW-0997">Cell inner membrane</keyword>
<evidence type="ECO:0000256" key="9">
    <source>
        <dbReference type="ARBA" id="ARBA00025772"/>
    </source>
</evidence>
<gene>
    <name evidence="13" type="ORF">GCM10007898_32730</name>
</gene>